<protein>
    <submittedName>
        <fullName evidence="5">AraC family transcriptional regulator</fullName>
    </submittedName>
</protein>
<sequence length="306" mass="35668">MKKPYSVPYVIRSISELHRLFALPQPDHPLISVIDFESLSYKHSDIWNHFTNDFYCIVLKKGSNGNFKYGLKDYDFDEGMMSFTKPGQVFSVTSIKDNPVKGYMLVFKAELIRSYPLGMNIDQYGFFSYSIAEALHLSEKENIVISSLLQQLQQELKNNIDHYSQDVIVSHLDLLLSYSNRFYNRQFITRKSVNNDILTRLEQILKDYFNNEQTFAKGLPTVQFLADELHLSPNYMTDLLRNTIGQNTQQYIHEHLIEKAKELLAASNLTVTEIAYQLGFEYPQSFSKLFKKSTKQTPLEFRKSFN</sequence>
<dbReference type="InterPro" id="IPR009057">
    <property type="entry name" value="Homeodomain-like_sf"/>
</dbReference>
<dbReference type="GO" id="GO:0043565">
    <property type="term" value="F:sequence-specific DNA binding"/>
    <property type="evidence" value="ECO:0007669"/>
    <property type="project" value="InterPro"/>
</dbReference>
<dbReference type="SMART" id="SM00342">
    <property type="entry name" value="HTH_ARAC"/>
    <property type="match status" value="1"/>
</dbReference>
<accession>A0A5B2UAY3</accession>
<feature type="domain" description="HTH araC/xylS-type" evidence="4">
    <location>
        <begin position="199"/>
        <end position="304"/>
    </location>
</feature>
<evidence type="ECO:0000313" key="5">
    <source>
        <dbReference type="EMBL" id="KAA2223527.1"/>
    </source>
</evidence>
<evidence type="ECO:0000256" key="1">
    <source>
        <dbReference type="ARBA" id="ARBA00023015"/>
    </source>
</evidence>
<dbReference type="Proteomes" id="UP000323082">
    <property type="component" value="Unassembled WGS sequence"/>
</dbReference>
<dbReference type="EMBL" id="VUNZ01000001">
    <property type="protein sequence ID" value="KAA2223527.1"/>
    <property type="molecule type" value="Genomic_DNA"/>
</dbReference>
<organism evidence="5 6">
    <name type="scientific">Chryseobacterium sediminis</name>
    <dbReference type="NCBI Taxonomy" id="1679494"/>
    <lineage>
        <taxon>Bacteria</taxon>
        <taxon>Pseudomonadati</taxon>
        <taxon>Bacteroidota</taxon>
        <taxon>Flavobacteriia</taxon>
        <taxon>Flavobacteriales</taxon>
        <taxon>Weeksellaceae</taxon>
        <taxon>Chryseobacterium group</taxon>
        <taxon>Chryseobacterium</taxon>
    </lineage>
</organism>
<dbReference type="InterPro" id="IPR018060">
    <property type="entry name" value="HTH_AraC"/>
</dbReference>
<dbReference type="PANTHER" id="PTHR43280">
    <property type="entry name" value="ARAC-FAMILY TRANSCRIPTIONAL REGULATOR"/>
    <property type="match status" value="1"/>
</dbReference>
<dbReference type="InterPro" id="IPR020449">
    <property type="entry name" value="Tscrpt_reg_AraC-type_HTH"/>
</dbReference>
<proteinExistence type="predicted"/>
<dbReference type="Pfam" id="PF12833">
    <property type="entry name" value="HTH_18"/>
    <property type="match status" value="1"/>
</dbReference>
<keyword evidence="1" id="KW-0805">Transcription regulation</keyword>
<keyword evidence="3" id="KW-0804">Transcription</keyword>
<dbReference type="OrthoDB" id="2600165at2"/>
<gene>
    <name evidence="5" type="ORF">FW780_04805</name>
</gene>
<keyword evidence="2" id="KW-0238">DNA-binding</keyword>
<comment type="caution">
    <text evidence="5">The sequence shown here is derived from an EMBL/GenBank/DDBJ whole genome shotgun (WGS) entry which is preliminary data.</text>
</comment>
<dbReference type="PRINTS" id="PR00032">
    <property type="entry name" value="HTHARAC"/>
</dbReference>
<dbReference type="InterPro" id="IPR003313">
    <property type="entry name" value="AraC-bd"/>
</dbReference>
<evidence type="ECO:0000313" key="6">
    <source>
        <dbReference type="Proteomes" id="UP000323082"/>
    </source>
</evidence>
<dbReference type="Pfam" id="PF02311">
    <property type="entry name" value="AraC_binding"/>
    <property type="match status" value="1"/>
</dbReference>
<reference evidence="5 6" key="1">
    <citation type="journal article" date="2015" name="Int. J. Syst. Evol. Microbiol.">
        <title>Chryseobacterium sediminis sp. nov., isolated from a river sediment.</title>
        <authorList>
            <person name="Kampfer P."/>
            <person name="Busse H.J."/>
            <person name="McInroy J.A."/>
            <person name="Glaeser S.P."/>
        </authorList>
    </citation>
    <scope>NUCLEOTIDE SEQUENCE [LARGE SCALE GENOMIC DNA]</scope>
    <source>
        <strain evidence="5 6">IMT-174</strain>
    </source>
</reference>
<dbReference type="GO" id="GO:0003700">
    <property type="term" value="F:DNA-binding transcription factor activity"/>
    <property type="evidence" value="ECO:0007669"/>
    <property type="project" value="InterPro"/>
</dbReference>
<evidence type="ECO:0000256" key="2">
    <source>
        <dbReference type="ARBA" id="ARBA00023125"/>
    </source>
</evidence>
<dbReference type="Gene3D" id="1.10.10.60">
    <property type="entry name" value="Homeodomain-like"/>
    <property type="match status" value="1"/>
</dbReference>
<dbReference type="PANTHER" id="PTHR43280:SF32">
    <property type="entry name" value="TRANSCRIPTIONAL REGULATORY PROTEIN"/>
    <property type="match status" value="1"/>
</dbReference>
<dbReference type="AlphaFoldDB" id="A0A5B2UAY3"/>
<name>A0A5B2UAY3_9FLAO</name>
<dbReference type="SUPFAM" id="SSF46689">
    <property type="entry name" value="Homeodomain-like"/>
    <property type="match status" value="1"/>
</dbReference>
<dbReference type="PROSITE" id="PS01124">
    <property type="entry name" value="HTH_ARAC_FAMILY_2"/>
    <property type="match status" value="1"/>
</dbReference>
<evidence type="ECO:0000256" key="3">
    <source>
        <dbReference type="ARBA" id="ARBA00023163"/>
    </source>
</evidence>
<evidence type="ECO:0000259" key="4">
    <source>
        <dbReference type="PROSITE" id="PS01124"/>
    </source>
</evidence>
<dbReference type="RefSeq" id="WP_149832449.1">
    <property type="nucleotide sequence ID" value="NZ_VUNZ01000001.1"/>
</dbReference>